<dbReference type="PANTHER" id="PTHR43459">
    <property type="entry name" value="ENOYL-COA HYDRATASE"/>
    <property type="match status" value="1"/>
</dbReference>
<dbReference type="InterPro" id="IPR014748">
    <property type="entry name" value="Enoyl-CoA_hydra_C"/>
</dbReference>
<dbReference type="CDD" id="cd06558">
    <property type="entry name" value="crotonase-like"/>
    <property type="match status" value="1"/>
</dbReference>
<dbReference type="EC" id="5.3.3.18" evidence="1"/>
<accession>A0A644XV46</accession>
<protein>
    <submittedName>
        <fullName evidence="1">1,2-epoxyphenylacetyl-CoA isomerase</fullName>
        <ecNumber evidence="1">5.3.3.18</ecNumber>
    </submittedName>
</protein>
<dbReference type="InterPro" id="IPR001753">
    <property type="entry name" value="Enoyl-CoA_hydra/iso"/>
</dbReference>
<name>A0A644XV46_9ZZZZ</name>
<sequence>MEKFVLCEKNDTVGTVTLHDPEKMNAFSQPLVAELTEALETMWYDSAIRAVIIRGSGGNFSAGGDLKGMKARVDCHRQGLEPPSDVGRNMRGLNRLVLTVRRTNKPVIAQLEGAVAGGGLGLAMACDFSIAEEGCKFVFAFSNIALAPDMGATLLLSRRVGVPKATELMMTGCRFSGRQAADWGIVTEAVPAQELEPRVLSLARKLSNGPTCSYAAVKEAINRNAYGGLEAALEAEVAVQSRLARSEDHMEAVTAFLEKRAASFQGK</sequence>
<keyword evidence="1" id="KW-0413">Isomerase</keyword>
<dbReference type="AlphaFoldDB" id="A0A644XV46"/>
<dbReference type="Pfam" id="PF00378">
    <property type="entry name" value="ECH_1"/>
    <property type="match status" value="1"/>
</dbReference>
<organism evidence="1">
    <name type="scientific">bioreactor metagenome</name>
    <dbReference type="NCBI Taxonomy" id="1076179"/>
    <lineage>
        <taxon>unclassified sequences</taxon>
        <taxon>metagenomes</taxon>
        <taxon>ecological metagenomes</taxon>
    </lineage>
</organism>
<dbReference type="PANTHER" id="PTHR43459:SF1">
    <property type="entry name" value="EG:BACN32G11.4 PROTEIN"/>
    <property type="match status" value="1"/>
</dbReference>
<comment type="caution">
    <text evidence="1">The sequence shown here is derived from an EMBL/GenBank/DDBJ whole genome shotgun (WGS) entry which is preliminary data.</text>
</comment>
<gene>
    <name evidence="1" type="primary">paaG_5</name>
    <name evidence="1" type="ORF">SDC9_66386</name>
</gene>
<dbReference type="PROSITE" id="PS00166">
    <property type="entry name" value="ENOYL_COA_HYDRATASE"/>
    <property type="match status" value="1"/>
</dbReference>
<dbReference type="Gene3D" id="3.90.226.10">
    <property type="entry name" value="2-enoyl-CoA Hydratase, Chain A, domain 1"/>
    <property type="match status" value="1"/>
</dbReference>
<dbReference type="GO" id="GO:0016853">
    <property type="term" value="F:isomerase activity"/>
    <property type="evidence" value="ECO:0007669"/>
    <property type="project" value="UniProtKB-KW"/>
</dbReference>
<dbReference type="InterPro" id="IPR018376">
    <property type="entry name" value="Enoyl-CoA_hyd/isom_CS"/>
</dbReference>
<dbReference type="InterPro" id="IPR029045">
    <property type="entry name" value="ClpP/crotonase-like_dom_sf"/>
</dbReference>
<proteinExistence type="predicted"/>
<evidence type="ECO:0000313" key="1">
    <source>
        <dbReference type="EMBL" id="MPM19959.1"/>
    </source>
</evidence>
<dbReference type="Gene3D" id="1.10.12.10">
    <property type="entry name" value="Lyase 2-enoyl-coa Hydratase, Chain A, domain 2"/>
    <property type="match status" value="1"/>
</dbReference>
<dbReference type="EMBL" id="VSSQ01003281">
    <property type="protein sequence ID" value="MPM19959.1"/>
    <property type="molecule type" value="Genomic_DNA"/>
</dbReference>
<dbReference type="SUPFAM" id="SSF52096">
    <property type="entry name" value="ClpP/crotonase"/>
    <property type="match status" value="1"/>
</dbReference>
<reference evidence="1" key="1">
    <citation type="submission" date="2019-08" db="EMBL/GenBank/DDBJ databases">
        <authorList>
            <person name="Kucharzyk K."/>
            <person name="Murdoch R.W."/>
            <person name="Higgins S."/>
            <person name="Loffler F."/>
        </authorList>
    </citation>
    <scope>NUCLEOTIDE SEQUENCE</scope>
</reference>